<protein>
    <recommendedName>
        <fullName evidence="6">EamA domain-containing protein</fullName>
    </recommendedName>
</protein>
<evidence type="ECO:0000256" key="3">
    <source>
        <dbReference type="ARBA" id="ARBA00022692"/>
    </source>
</evidence>
<gene>
    <name evidence="7" type="ORF">A9Y76_08745</name>
</gene>
<evidence type="ECO:0000256" key="5">
    <source>
        <dbReference type="ARBA" id="ARBA00023136"/>
    </source>
</evidence>
<evidence type="ECO:0000313" key="8">
    <source>
        <dbReference type="Proteomes" id="UP000078572"/>
    </source>
</evidence>
<evidence type="ECO:0000256" key="1">
    <source>
        <dbReference type="ARBA" id="ARBA00004141"/>
    </source>
</evidence>
<comment type="similarity">
    <text evidence="2">Belongs to the EamA transporter family.</text>
</comment>
<dbReference type="SUPFAM" id="SSF103481">
    <property type="entry name" value="Multidrug resistance efflux transporter EmrE"/>
    <property type="match status" value="2"/>
</dbReference>
<name>A0A191ZWV8_9RALS</name>
<keyword evidence="8" id="KW-1185">Reference proteome</keyword>
<dbReference type="GeneID" id="61526104"/>
<dbReference type="Pfam" id="PF00892">
    <property type="entry name" value="EamA"/>
    <property type="match status" value="2"/>
</dbReference>
<dbReference type="RefSeq" id="WP_064803584.1">
    <property type="nucleotide sequence ID" value="NZ_CP016022.1"/>
</dbReference>
<dbReference type="InterPro" id="IPR000620">
    <property type="entry name" value="EamA_dom"/>
</dbReference>
<dbReference type="EMBL" id="CP016022">
    <property type="protein sequence ID" value="ANJ72551.1"/>
    <property type="molecule type" value="Genomic_DNA"/>
</dbReference>
<sequence length="309" mass="32498">MTTIASSAPSADGATHHEPQWTAALFILVGASVWGISWYPYRLLAGWGLGSMLASSVTGAVAAVIAAVVLRRHFPTFQWSWVIPALGLAAGITNAGFVWGTVHGTVMRVLLLFYLTPVWTALLARFWLHERLGLRGGVLLALALSGAMLMLWSGRAGTPWPGSAAEWAGLIAGLAFACNNVLSRLAGQRHPTMRPEMRTVVVFTGSALVGLPAAVLLDGVQAVPAAIAQPNTWMLLLGMACVLVGGNAMVQRGLQRLPANRAALLMLFEIVVAAVSSALLTSERLSMQEMVGGACIILAGALSGLSRRK</sequence>
<dbReference type="OrthoDB" id="5295396at2"/>
<dbReference type="STRING" id="190721.ACS15_1962"/>
<accession>A0A191ZWV8</accession>
<keyword evidence="3" id="KW-0812">Transmembrane</keyword>
<evidence type="ECO:0000256" key="4">
    <source>
        <dbReference type="ARBA" id="ARBA00022989"/>
    </source>
</evidence>
<dbReference type="GO" id="GO:0016020">
    <property type="term" value="C:membrane"/>
    <property type="evidence" value="ECO:0007669"/>
    <property type="project" value="UniProtKB-SubCell"/>
</dbReference>
<feature type="domain" description="EamA" evidence="6">
    <location>
        <begin position="167"/>
        <end position="301"/>
    </location>
</feature>
<dbReference type="PANTHER" id="PTHR32322">
    <property type="entry name" value="INNER MEMBRANE TRANSPORTER"/>
    <property type="match status" value="1"/>
</dbReference>
<comment type="subcellular location">
    <subcellularLocation>
        <location evidence="1">Membrane</location>
        <topology evidence="1">Multi-pass membrane protein</topology>
    </subcellularLocation>
</comment>
<dbReference type="InterPro" id="IPR037185">
    <property type="entry name" value="EmrE-like"/>
</dbReference>
<evidence type="ECO:0000259" key="6">
    <source>
        <dbReference type="Pfam" id="PF00892"/>
    </source>
</evidence>
<keyword evidence="5" id="KW-0472">Membrane</keyword>
<evidence type="ECO:0000313" key="7">
    <source>
        <dbReference type="EMBL" id="ANJ72551.1"/>
    </source>
</evidence>
<dbReference type="Proteomes" id="UP000078572">
    <property type="component" value="Chromosome 1"/>
</dbReference>
<evidence type="ECO:0000256" key="2">
    <source>
        <dbReference type="ARBA" id="ARBA00007362"/>
    </source>
</evidence>
<reference evidence="8" key="1">
    <citation type="submission" date="2016-06" db="EMBL/GenBank/DDBJ databases">
        <authorList>
            <person name="Xu Y."/>
            <person name="Nagy A."/>
            <person name="Yan X."/>
            <person name="Kim S.W."/>
            <person name="Haley B."/>
            <person name="Liu N.T."/>
            <person name="Nou X."/>
        </authorList>
    </citation>
    <scope>NUCLEOTIDE SEQUENCE [LARGE SCALE GENOMIC DNA]</scope>
    <source>
        <strain evidence="8">ATCC 49129</strain>
    </source>
</reference>
<proteinExistence type="inferred from homology"/>
<feature type="domain" description="EamA" evidence="6">
    <location>
        <begin position="22"/>
        <end position="151"/>
    </location>
</feature>
<dbReference type="PANTHER" id="PTHR32322:SF2">
    <property type="entry name" value="EAMA DOMAIN-CONTAINING PROTEIN"/>
    <property type="match status" value="1"/>
</dbReference>
<dbReference type="InterPro" id="IPR050638">
    <property type="entry name" value="AA-Vitamin_Transporters"/>
</dbReference>
<dbReference type="AlphaFoldDB" id="A0A191ZWV8"/>
<keyword evidence="4" id="KW-1133">Transmembrane helix</keyword>
<organism evidence="7 8">
    <name type="scientific">Ralstonia insidiosa</name>
    <dbReference type="NCBI Taxonomy" id="190721"/>
    <lineage>
        <taxon>Bacteria</taxon>
        <taxon>Pseudomonadati</taxon>
        <taxon>Pseudomonadota</taxon>
        <taxon>Betaproteobacteria</taxon>
        <taxon>Burkholderiales</taxon>
        <taxon>Burkholderiaceae</taxon>
        <taxon>Ralstonia</taxon>
    </lineage>
</organism>